<dbReference type="InterPro" id="IPR019734">
    <property type="entry name" value="TPR_rpt"/>
</dbReference>
<dbReference type="PROSITE" id="PS51257">
    <property type="entry name" value="PROKAR_LIPOPROTEIN"/>
    <property type="match status" value="1"/>
</dbReference>
<keyword evidence="4" id="KW-0802">TPR repeat</keyword>
<dbReference type="Pfam" id="PF13174">
    <property type="entry name" value="TPR_6"/>
    <property type="match status" value="1"/>
</dbReference>
<dbReference type="Gene3D" id="1.25.40.10">
    <property type="entry name" value="Tetratricopeptide repeat domain"/>
    <property type="match status" value="1"/>
</dbReference>
<feature type="domain" description="Outer membrane lipoprotein BamD-like" evidence="5">
    <location>
        <begin position="41"/>
        <end position="212"/>
    </location>
</feature>
<protein>
    <submittedName>
        <fullName evidence="6">Putative lipoprotein</fullName>
    </submittedName>
</protein>
<dbReference type="InterPro" id="IPR017689">
    <property type="entry name" value="BamD"/>
</dbReference>
<sequence length="278" mass="32030">MNKKLFLSLLLALVFIVFGATACRKKPLTLESLPQETLASDESLYKLGETYIKKDFEKGLLFLRQLMDSFPRSFYAQRAKLLIADTYFSKGDEANLILAAAEYREFMSLYPTSPSVPYCQFQIAMTYYKGILKPGRDKTKTVQALNEFKKVVASYPSSDYATQATEKIKDCENRLATHELVIGEYYYKAKSYRAALNRLQPIITTYPDFPRLDAVYFYIADCYFKTRKYDESLPYFTKLISDYPKSKFVKQAQKRIKSIELIKKSEATKAAQPAKPTK</sequence>
<reference evidence="6 7" key="1">
    <citation type="submission" date="2018-08" db="EMBL/GenBank/DDBJ databases">
        <title>Genome analysis of the thermophilic bacterium of the candidate phylum Aminicenantes from deep subsurface aquifer revealed its physiology and ecological role.</title>
        <authorList>
            <person name="Kadnikov V.V."/>
            <person name="Mardanov A.V."/>
            <person name="Beletsky A.V."/>
            <person name="Karnachuk O.V."/>
            <person name="Ravin N.V."/>
        </authorList>
    </citation>
    <scope>NUCLEOTIDE SEQUENCE [LARGE SCALE GENOMIC DNA]</scope>
    <source>
        <strain evidence="6">BY38</strain>
    </source>
</reference>
<dbReference type="SUPFAM" id="SSF48452">
    <property type="entry name" value="TPR-like"/>
    <property type="match status" value="1"/>
</dbReference>
<dbReference type="InterPro" id="IPR039565">
    <property type="entry name" value="BamD-like"/>
</dbReference>
<accession>A0A3E2BJF6</accession>
<evidence type="ECO:0000256" key="1">
    <source>
        <dbReference type="ARBA" id="ARBA00022729"/>
    </source>
</evidence>
<evidence type="ECO:0000256" key="2">
    <source>
        <dbReference type="ARBA" id="ARBA00023136"/>
    </source>
</evidence>
<organism evidence="6 7">
    <name type="scientific">Candidatus Saccharicenans subterraneus</name>
    <dbReference type="NCBI Taxonomy" id="2508984"/>
    <lineage>
        <taxon>Bacteria</taxon>
        <taxon>Candidatus Aminicenantota</taxon>
        <taxon>Candidatus Aminicenantia</taxon>
        <taxon>Candidatus Aminicenantales</taxon>
        <taxon>Candidatus Saccharicenantaceae</taxon>
        <taxon>Candidatus Saccharicenans</taxon>
    </lineage>
</organism>
<keyword evidence="6" id="KW-0449">Lipoprotein</keyword>
<keyword evidence="3" id="KW-0998">Cell outer membrane</keyword>
<evidence type="ECO:0000256" key="3">
    <source>
        <dbReference type="ARBA" id="ARBA00023237"/>
    </source>
</evidence>
<dbReference type="InterPro" id="IPR011990">
    <property type="entry name" value="TPR-like_helical_dom_sf"/>
</dbReference>
<keyword evidence="2" id="KW-0472">Membrane</keyword>
<dbReference type="Pfam" id="PF13525">
    <property type="entry name" value="YfiO"/>
    <property type="match status" value="1"/>
</dbReference>
<dbReference type="AlphaFoldDB" id="A0A3E2BJF6"/>
<evidence type="ECO:0000313" key="6">
    <source>
        <dbReference type="EMBL" id="RFT14746.1"/>
    </source>
</evidence>
<dbReference type="NCBIfam" id="TIGR03302">
    <property type="entry name" value="OM_YfiO"/>
    <property type="match status" value="1"/>
</dbReference>
<dbReference type="PROSITE" id="PS50005">
    <property type="entry name" value="TPR"/>
    <property type="match status" value="1"/>
</dbReference>
<proteinExistence type="predicted"/>
<gene>
    <name evidence="6" type="ORF">OP8BY_2416</name>
</gene>
<comment type="caution">
    <text evidence="6">The sequence shown here is derived from an EMBL/GenBank/DDBJ whole genome shotgun (WGS) entry which is preliminary data.</text>
</comment>
<evidence type="ECO:0000313" key="7">
    <source>
        <dbReference type="Proteomes" id="UP000257323"/>
    </source>
</evidence>
<keyword evidence="1" id="KW-0732">Signal</keyword>
<dbReference type="EMBL" id="QUAH01000021">
    <property type="protein sequence ID" value="RFT14746.1"/>
    <property type="molecule type" value="Genomic_DNA"/>
</dbReference>
<dbReference type="Proteomes" id="UP000257323">
    <property type="component" value="Unassembled WGS sequence"/>
</dbReference>
<evidence type="ECO:0000256" key="4">
    <source>
        <dbReference type="PROSITE-ProRule" id="PRU00339"/>
    </source>
</evidence>
<feature type="repeat" description="TPR" evidence="4">
    <location>
        <begin position="213"/>
        <end position="246"/>
    </location>
</feature>
<name>A0A3E2BJF6_9BACT</name>
<evidence type="ECO:0000259" key="5">
    <source>
        <dbReference type="Pfam" id="PF13525"/>
    </source>
</evidence>